<dbReference type="AlphaFoldDB" id="A0AAW1SN64"/>
<evidence type="ECO:0000313" key="2">
    <source>
        <dbReference type="Proteomes" id="UP001485043"/>
    </source>
</evidence>
<dbReference type="EMBL" id="JALJOV010001261">
    <property type="protein sequence ID" value="KAK9850980.1"/>
    <property type="molecule type" value="Genomic_DNA"/>
</dbReference>
<sequence length="159" mass="17167">MVQPAKSQLDLQASVQVKPGQRGLVAGLETIGVAICVVLAETDMEYIPWRPELLKLPADIIKIAKYRGCSSKSLSRSKVSQAASGDAFDAAREDLKHRTLQELSTEAELCAAQRQMKVRPARLQALEPEGSAVSSLLLCCAFVVMSVAPCLLAQWSSLN</sequence>
<keyword evidence="2" id="KW-1185">Reference proteome</keyword>
<protein>
    <submittedName>
        <fullName evidence="1">Uncharacterized protein</fullName>
    </submittedName>
</protein>
<proteinExistence type="predicted"/>
<dbReference type="Proteomes" id="UP001485043">
    <property type="component" value="Unassembled WGS sequence"/>
</dbReference>
<gene>
    <name evidence="1" type="ORF">WJX84_000878</name>
</gene>
<organism evidence="1 2">
    <name type="scientific">Apatococcus fuscideae</name>
    <dbReference type="NCBI Taxonomy" id="2026836"/>
    <lineage>
        <taxon>Eukaryota</taxon>
        <taxon>Viridiplantae</taxon>
        <taxon>Chlorophyta</taxon>
        <taxon>core chlorophytes</taxon>
        <taxon>Trebouxiophyceae</taxon>
        <taxon>Chlorellales</taxon>
        <taxon>Chlorellaceae</taxon>
        <taxon>Apatococcus</taxon>
    </lineage>
</organism>
<comment type="caution">
    <text evidence="1">The sequence shown here is derived from an EMBL/GenBank/DDBJ whole genome shotgun (WGS) entry which is preliminary data.</text>
</comment>
<evidence type="ECO:0000313" key="1">
    <source>
        <dbReference type="EMBL" id="KAK9850980.1"/>
    </source>
</evidence>
<accession>A0AAW1SN64</accession>
<name>A0AAW1SN64_9CHLO</name>
<reference evidence="1 2" key="1">
    <citation type="journal article" date="2024" name="Nat. Commun.">
        <title>Phylogenomics reveals the evolutionary origins of lichenization in chlorophyte algae.</title>
        <authorList>
            <person name="Puginier C."/>
            <person name="Libourel C."/>
            <person name="Otte J."/>
            <person name="Skaloud P."/>
            <person name="Haon M."/>
            <person name="Grisel S."/>
            <person name="Petersen M."/>
            <person name="Berrin J.G."/>
            <person name="Delaux P.M."/>
            <person name="Dal Grande F."/>
            <person name="Keller J."/>
        </authorList>
    </citation>
    <scope>NUCLEOTIDE SEQUENCE [LARGE SCALE GENOMIC DNA]</scope>
    <source>
        <strain evidence="1 2">SAG 2523</strain>
    </source>
</reference>